<sequence>MLGVLLLGAIGSAQSNDNPFSEPQKIADSEMGRDQPDFQPIVSEPTDQEQKLAVELQRLQNMASRIGTKHPSMKSVQARISLIEQQLSDLAKNRQVDAAGLERPTAATILELNDPQLRQLILRMAIKINELENRIEILEQASAVR</sequence>
<gene>
    <name evidence="2" type="ORF">Q31b_18990</name>
</gene>
<feature type="region of interest" description="Disordered" evidence="1">
    <location>
        <begin position="13"/>
        <end position="42"/>
    </location>
</feature>
<accession>A0A5C6E3X0</accession>
<dbReference type="EMBL" id="SJPY01000002">
    <property type="protein sequence ID" value="TWU44363.1"/>
    <property type="molecule type" value="Genomic_DNA"/>
</dbReference>
<proteinExistence type="predicted"/>
<dbReference type="AlphaFoldDB" id="A0A5C6E3X0"/>
<keyword evidence="3" id="KW-1185">Reference proteome</keyword>
<protein>
    <submittedName>
        <fullName evidence="2">Uncharacterized protein</fullName>
    </submittedName>
</protein>
<reference evidence="2 3" key="1">
    <citation type="submission" date="2019-02" db="EMBL/GenBank/DDBJ databases">
        <title>Deep-cultivation of Planctomycetes and their phenomic and genomic characterization uncovers novel biology.</title>
        <authorList>
            <person name="Wiegand S."/>
            <person name="Jogler M."/>
            <person name="Boedeker C."/>
            <person name="Pinto D."/>
            <person name="Vollmers J."/>
            <person name="Rivas-Marin E."/>
            <person name="Kohn T."/>
            <person name="Peeters S.H."/>
            <person name="Heuer A."/>
            <person name="Rast P."/>
            <person name="Oberbeckmann S."/>
            <person name="Bunk B."/>
            <person name="Jeske O."/>
            <person name="Meyerdierks A."/>
            <person name="Storesund J.E."/>
            <person name="Kallscheuer N."/>
            <person name="Luecker S."/>
            <person name="Lage O.M."/>
            <person name="Pohl T."/>
            <person name="Merkel B.J."/>
            <person name="Hornburger P."/>
            <person name="Mueller R.-W."/>
            <person name="Bruemmer F."/>
            <person name="Labrenz M."/>
            <person name="Spormann A.M."/>
            <person name="Op Den Camp H."/>
            <person name="Overmann J."/>
            <person name="Amann R."/>
            <person name="Jetten M.S.M."/>
            <person name="Mascher T."/>
            <person name="Medema M.H."/>
            <person name="Devos D.P."/>
            <person name="Kaster A.-K."/>
            <person name="Ovreas L."/>
            <person name="Rohde M."/>
            <person name="Galperin M.Y."/>
            <person name="Jogler C."/>
        </authorList>
    </citation>
    <scope>NUCLEOTIDE SEQUENCE [LARGE SCALE GENOMIC DNA]</scope>
    <source>
        <strain evidence="2 3">Q31b</strain>
    </source>
</reference>
<evidence type="ECO:0000256" key="1">
    <source>
        <dbReference type="SAM" id="MobiDB-lite"/>
    </source>
</evidence>
<organism evidence="2 3">
    <name type="scientific">Novipirellula aureliae</name>
    <dbReference type="NCBI Taxonomy" id="2527966"/>
    <lineage>
        <taxon>Bacteria</taxon>
        <taxon>Pseudomonadati</taxon>
        <taxon>Planctomycetota</taxon>
        <taxon>Planctomycetia</taxon>
        <taxon>Pirellulales</taxon>
        <taxon>Pirellulaceae</taxon>
        <taxon>Novipirellula</taxon>
    </lineage>
</organism>
<evidence type="ECO:0000313" key="2">
    <source>
        <dbReference type="EMBL" id="TWU44363.1"/>
    </source>
</evidence>
<dbReference type="Proteomes" id="UP000315471">
    <property type="component" value="Unassembled WGS sequence"/>
</dbReference>
<evidence type="ECO:0000313" key="3">
    <source>
        <dbReference type="Proteomes" id="UP000315471"/>
    </source>
</evidence>
<feature type="compositionally biased region" description="Basic and acidic residues" evidence="1">
    <location>
        <begin position="25"/>
        <end position="36"/>
    </location>
</feature>
<name>A0A5C6E3X0_9BACT</name>
<comment type="caution">
    <text evidence="2">The sequence shown here is derived from an EMBL/GenBank/DDBJ whole genome shotgun (WGS) entry which is preliminary data.</text>
</comment>